<sequence>MNQEPLDILKLDKLFVLSFGVKFRTIRGGLNYSRIVACCAEAAGNGLRVKSVDTNLIINKRTRWPAGNSSSLDFATGGFEVRNPPPPADRALVAVKRCPVGGAGRPGDGGAGPGNVF</sequence>
<dbReference type="EMBL" id="BGPR01041299">
    <property type="protein sequence ID" value="GBO17565.1"/>
    <property type="molecule type" value="Genomic_DNA"/>
</dbReference>
<gene>
    <name evidence="1" type="ORF">AVEN_21950_1</name>
</gene>
<evidence type="ECO:0000313" key="1">
    <source>
        <dbReference type="EMBL" id="GBO17565.1"/>
    </source>
</evidence>
<reference evidence="1 2" key="1">
    <citation type="journal article" date="2019" name="Sci. Rep.">
        <title>Orb-weaving spider Araneus ventricosus genome elucidates the spidroin gene catalogue.</title>
        <authorList>
            <person name="Kono N."/>
            <person name="Nakamura H."/>
            <person name="Ohtoshi R."/>
            <person name="Moran D.A.P."/>
            <person name="Shinohara A."/>
            <person name="Yoshida Y."/>
            <person name="Fujiwara M."/>
            <person name="Mori M."/>
            <person name="Tomita M."/>
            <person name="Arakawa K."/>
        </authorList>
    </citation>
    <scope>NUCLEOTIDE SEQUENCE [LARGE SCALE GENOMIC DNA]</scope>
</reference>
<name>A0A4Y2UX08_ARAVE</name>
<keyword evidence="2" id="KW-1185">Reference proteome</keyword>
<organism evidence="1 2">
    <name type="scientific">Araneus ventricosus</name>
    <name type="common">Orbweaver spider</name>
    <name type="synonym">Epeira ventricosa</name>
    <dbReference type="NCBI Taxonomy" id="182803"/>
    <lineage>
        <taxon>Eukaryota</taxon>
        <taxon>Metazoa</taxon>
        <taxon>Ecdysozoa</taxon>
        <taxon>Arthropoda</taxon>
        <taxon>Chelicerata</taxon>
        <taxon>Arachnida</taxon>
        <taxon>Araneae</taxon>
        <taxon>Araneomorphae</taxon>
        <taxon>Entelegynae</taxon>
        <taxon>Araneoidea</taxon>
        <taxon>Araneidae</taxon>
        <taxon>Araneus</taxon>
    </lineage>
</organism>
<dbReference type="AlphaFoldDB" id="A0A4Y2UX08"/>
<accession>A0A4Y2UX08</accession>
<protein>
    <submittedName>
        <fullName evidence="1">Uncharacterized protein</fullName>
    </submittedName>
</protein>
<proteinExistence type="predicted"/>
<dbReference type="Proteomes" id="UP000499080">
    <property type="component" value="Unassembled WGS sequence"/>
</dbReference>
<comment type="caution">
    <text evidence="1">The sequence shown here is derived from an EMBL/GenBank/DDBJ whole genome shotgun (WGS) entry which is preliminary data.</text>
</comment>
<evidence type="ECO:0000313" key="2">
    <source>
        <dbReference type="Proteomes" id="UP000499080"/>
    </source>
</evidence>